<keyword evidence="2" id="KW-0472">Membrane</keyword>
<dbReference type="Proteomes" id="UP000599312">
    <property type="component" value="Unassembled WGS sequence"/>
</dbReference>
<proteinExistence type="predicted"/>
<evidence type="ECO:0000313" key="4">
    <source>
        <dbReference type="Proteomes" id="UP000599312"/>
    </source>
</evidence>
<feature type="transmembrane region" description="Helical" evidence="2">
    <location>
        <begin position="382"/>
        <end position="401"/>
    </location>
</feature>
<keyword evidence="2" id="KW-1133">Transmembrane helix</keyword>
<comment type="caution">
    <text evidence="3">The sequence shown here is derived from an EMBL/GenBank/DDBJ whole genome shotgun (WGS) entry which is preliminary data.</text>
</comment>
<evidence type="ECO:0000313" key="3">
    <source>
        <dbReference type="EMBL" id="MBF9234416.1"/>
    </source>
</evidence>
<keyword evidence="2" id="KW-0812">Transmembrane</keyword>
<keyword evidence="1" id="KW-0175">Coiled coil</keyword>
<accession>A0A931BP52</accession>
<dbReference type="GO" id="GO:0005886">
    <property type="term" value="C:plasma membrane"/>
    <property type="evidence" value="ECO:0007669"/>
    <property type="project" value="TreeGrafter"/>
</dbReference>
<dbReference type="GO" id="GO:0004713">
    <property type="term" value="F:protein tyrosine kinase activity"/>
    <property type="evidence" value="ECO:0007669"/>
    <property type="project" value="TreeGrafter"/>
</dbReference>
<evidence type="ECO:0008006" key="5">
    <source>
        <dbReference type="Google" id="ProtNLM"/>
    </source>
</evidence>
<name>A0A931BP52_9HYPH</name>
<gene>
    <name evidence="3" type="ORF">I2H38_13630</name>
</gene>
<feature type="coiled-coil region" evidence="1">
    <location>
        <begin position="315"/>
        <end position="342"/>
    </location>
</feature>
<dbReference type="RefSeq" id="WP_196272403.1">
    <property type="nucleotide sequence ID" value="NZ_JADQDO010000006.1"/>
</dbReference>
<dbReference type="EMBL" id="JADQDO010000006">
    <property type="protein sequence ID" value="MBF9234416.1"/>
    <property type="molecule type" value="Genomic_DNA"/>
</dbReference>
<dbReference type="InterPro" id="IPR050445">
    <property type="entry name" value="Bact_polysacc_biosynth/exp"/>
</dbReference>
<dbReference type="PANTHER" id="PTHR32309:SF13">
    <property type="entry name" value="FERRIC ENTEROBACTIN TRANSPORT PROTEIN FEPE"/>
    <property type="match status" value="1"/>
</dbReference>
<keyword evidence="4" id="KW-1185">Reference proteome</keyword>
<sequence>MTGFAVVIAVAAAAWPLLPRRYESTASVIMRPTDEEGRFDRGQSLRQPLDESAIQSEMDLMGSPAIAATVIARHQLAIDPEFGRDPNNWKTTLSHWARENIPLFSGAAETPATSNTELRQTLQKHLNISRDRRSYTVKLGYWSSDPVKAAAMTETLLSAYLEDQSARKRRLTEKFSDGLTERVESLRAKQGNSERAVSQFMAASDLVDSATQTSLENQLSALGREAAEARTRYINATTRTELQKNMVIDGASEVRSSSFEPSAKESNAVEATRSVAWLRDNRLVVQSPGLPANPEAEAKGWAAKEAVLRRAMKAIREELASRRQAELKLEQLRQEAATDKSVLDAALTRLKEQAVRTATLGPDVEILAHPEAPIRPIFPDPLLAIIGTFFAACLAGAAMIWRPLSIKARHILAAH</sequence>
<organism evidence="3 4">
    <name type="scientific">Microvirga alba</name>
    <dbReference type="NCBI Taxonomy" id="2791025"/>
    <lineage>
        <taxon>Bacteria</taxon>
        <taxon>Pseudomonadati</taxon>
        <taxon>Pseudomonadota</taxon>
        <taxon>Alphaproteobacteria</taxon>
        <taxon>Hyphomicrobiales</taxon>
        <taxon>Methylobacteriaceae</taxon>
        <taxon>Microvirga</taxon>
    </lineage>
</organism>
<dbReference type="PANTHER" id="PTHR32309">
    <property type="entry name" value="TYROSINE-PROTEIN KINASE"/>
    <property type="match status" value="1"/>
</dbReference>
<evidence type="ECO:0000256" key="1">
    <source>
        <dbReference type="SAM" id="Coils"/>
    </source>
</evidence>
<dbReference type="AlphaFoldDB" id="A0A931BP52"/>
<protein>
    <recommendedName>
        <fullName evidence="5">Polysaccharide chain length determinant N-terminal domain-containing protein</fullName>
    </recommendedName>
</protein>
<evidence type="ECO:0000256" key="2">
    <source>
        <dbReference type="SAM" id="Phobius"/>
    </source>
</evidence>
<reference evidence="3" key="1">
    <citation type="submission" date="2020-11" db="EMBL/GenBank/DDBJ databases">
        <authorList>
            <person name="Kim M.K."/>
        </authorList>
    </citation>
    <scope>NUCLEOTIDE SEQUENCE</scope>
    <source>
        <strain evidence="3">BT350</strain>
    </source>
</reference>